<dbReference type="InterPro" id="IPR029057">
    <property type="entry name" value="PRTase-like"/>
</dbReference>
<accession>A0A1P9WSY4</accession>
<dbReference type="Proteomes" id="UP000187941">
    <property type="component" value="Chromosome"/>
</dbReference>
<gene>
    <name evidence="2" type="ORF">AWR27_03660</name>
</gene>
<protein>
    <submittedName>
        <fullName evidence="2">Phosphoribosyltransferase</fullName>
    </submittedName>
</protein>
<feature type="domain" description="Phosphoribosyltransferase" evidence="1">
    <location>
        <begin position="9"/>
        <end position="145"/>
    </location>
</feature>
<dbReference type="PANTHER" id="PTHR11608">
    <property type="entry name" value="BIFUNCTIONAL PROTEIN PYRR"/>
    <property type="match status" value="1"/>
</dbReference>
<name>A0A1P9WSY4_9BACT</name>
<dbReference type="RefSeq" id="WP_077129955.1">
    <property type="nucleotide sequence ID" value="NZ_CP014263.1"/>
</dbReference>
<organism evidence="2 3">
    <name type="scientific">Spirosoma montaniterrae</name>
    <dbReference type="NCBI Taxonomy" id="1178516"/>
    <lineage>
        <taxon>Bacteria</taxon>
        <taxon>Pseudomonadati</taxon>
        <taxon>Bacteroidota</taxon>
        <taxon>Cytophagia</taxon>
        <taxon>Cytophagales</taxon>
        <taxon>Cytophagaceae</taxon>
        <taxon>Spirosoma</taxon>
    </lineage>
</organism>
<dbReference type="KEGG" id="smon:AWR27_03660"/>
<dbReference type="InterPro" id="IPR000836">
    <property type="entry name" value="PRTase_dom"/>
</dbReference>
<keyword evidence="2" id="KW-0808">Transferase</keyword>
<sequence>MALPQPTLILNAEQIRQKIRRIAFQIYETNFEESALLLAGIAGEGYVLAEALARDLQEIAPFTVELIEIALDKTHPAQPPVQLDRPATDFADKVVVVIDDVLYTGRTLAFSLQPFLSVPVRKLQVAVLIDRNYPRYPIAADYKGYELSTTLTDHVKVVLSDPDEVGVYLR</sequence>
<dbReference type="InterPro" id="IPR050137">
    <property type="entry name" value="PyrR_bifunctional"/>
</dbReference>
<keyword evidence="3" id="KW-1185">Reference proteome</keyword>
<dbReference type="OrthoDB" id="664757at2"/>
<dbReference type="SUPFAM" id="SSF53271">
    <property type="entry name" value="PRTase-like"/>
    <property type="match status" value="1"/>
</dbReference>
<dbReference type="Pfam" id="PF00156">
    <property type="entry name" value="Pribosyltran"/>
    <property type="match status" value="1"/>
</dbReference>
<dbReference type="GO" id="GO:0016757">
    <property type="term" value="F:glycosyltransferase activity"/>
    <property type="evidence" value="ECO:0007669"/>
    <property type="project" value="UniProtKB-KW"/>
</dbReference>
<evidence type="ECO:0000313" key="3">
    <source>
        <dbReference type="Proteomes" id="UP000187941"/>
    </source>
</evidence>
<dbReference type="STRING" id="1178516.AWR27_03660"/>
<dbReference type="Gene3D" id="3.40.50.2020">
    <property type="match status" value="1"/>
</dbReference>
<evidence type="ECO:0000313" key="2">
    <source>
        <dbReference type="EMBL" id="AQG78516.1"/>
    </source>
</evidence>
<proteinExistence type="predicted"/>
<dbReference type="AlphaFoldDB" id="A0A1P9WSY4"/>
<evidence type="ECO:0000259" key="1">
    <source>
        <dbReference type="Pfam" id="PF00156"/>
    </source>
</evidence>
<dbReference type="EMBL" id="CP014263">
    <property type="protein sequence ID" value="AQG78516.1"/>
    <property type="molecule type" value="Genomic_DNA"/>
</dbReference>
<reference evidence="2 3" key="1">
    <citation type="submission" date="2016-01" db="EMBL/GenBank/DDBJ databases">
        <authorList>
            <person name="Oliw E.H."/>
        </authorList>
    </citation>
    <scope>NUCLEOTIDE SEQUENCE [LARGE SCALE GENOMIC DNA]</scope>
    <source>
        <strain evidence="2 3">DY10</strain>
    </source>
</reference>
<keyword evidence="2" id="KW-0328">Glycosyltransferase</keyword>
<dbReference type="PANTHER" id="PTHR11608:SF0">
    <property type="entry name" value="BIFUNCTIONAL PROTEIN PYRR"/>
    <property type="match status" value="1"/>
</dbReference>